<keyword evidence="1" id="KW-0732">Signal</keyword>
<reference evidence="2" key="2">
    <citation type="submission" date="2021-09" db="EMBL/GenBank/DDBJ databases">
        <authorList>
            <person name="Gilroy R."/>
        </authorList>
    </citation>
    <scope>NUCLEOTIDE SEQUENCE</scope>
    <source>
        <strain evidence="2">6966</strain>
    </source>
</reference>
<name>A0A921KZL5_9BACT</name>
<accession>A0A921KZL5</accession>
<evidence type="ECO:0000256" key="1">
    <source>
        <dbReference type="SAM" id="SignalP"/>
    </source>
</evidence>
<evidence type="ECO:0000313" key="2">
    <source>
        <dbReference type="EMBL" id="HJF71840.1"/>
    </source>
</evidence>
<dbReference type="Proteomes" id="UP000742098">
    <property type="component" value="Unassembled WGS sequence"/>
</dbReference>
<proteinExistence type="predicted"/>
<feature type="signal peptide" evidence="1">
    <location>
        <begin position="1"/>
        <end position="19"/>
    </location>
</feature>
<reference evidence="2" key="1">
    <citation type="journal article" date="2021" name="PeerJ">
        <title>Extensive microbial diversity within the chicken gut microbiome revealed by metagenomics and culture.</title>
        <authorList>
            <person name="Gilroy R."/>
            <person name="Ravi A."/>
            <person name="Getino M."/>
            <person name="Pursley I."/>
            <person name="Horton D.L."/>
            <person name="Alikhan N.F."/>
            <person name="Baker D."/>
            <person name="Gharbi K."/>
            <person name="Hall N."/>
            <person name="Watson M."/>
            <person name="Adriaenssens E.M."/>
            <person name="Foster-Nyarko E."/>
            <person name="Jarju S."/>
            <person name="Secka A."/>
            <person name="Antonio M."/>
            <person name="Oren A."/>
            <person name="Chaudhuri R.R."/>
            <person name="La Ragione R."/>
            <person name="Hildebrand F."/>
            <person name="Pallen M.J."/>
        </authorList>
    </citation>
    <scope>NUCLEOTIDE SEQUENCE</scope>
    <source>
        <strain evidence="2">6966</strain>
    </source>
</reference>
<comment type="caution">
    <text evidence="2">The sequence shown here is derived from an EMBL/GenBank/DDBJ whole genome shotgun (WGS) entry which is preliminary data.</text>
</comment>
<dbReference type="EMBL" id="DYVS01000261">
    <property type="protein sequence ID" value="HJF71840.1"/>
    <property type="molecule type" value="Genomic_DNA"/>
</dbReference>
<organism evidence="2 3">
    <name type="scientific">Butyricimonas virosa</name>
    <dbReference type="NCBI Taxonomy" id="544645"/>
    <lineage>
        <taxon>Bacteria</taxon>
        <taxon>Pseudomonadati</taxon>
        <taxon>Bacteroidota</taxon>
        <taxon>Bacteroidia</taxon>
        <taxon>Bacteroidales</taxon>
        <taxon>Odoribacteraceae</taxon>
        <taxon>Butyricimonas</taxon>
    </lineage>
</organism>
<gene>
    <name evidence="2" type="ORF">K8V05_13890</name>
</gene>
<feature type="chain" id="PRO_5037852355" evidence="1">
    <location>
        <begin position="20"/>
        <end position="321"/>
    </location>
</feature>
<dbReference type="PROSITE" id="PS51257">
    <property type="entry name" value="PROKAR_LIPOPROTEIN"/>
    <property type="match status" value="1"/>
</dbReference>
<dbReference type="AlphaFoldDB" id="A0A921KZL5"/>
<protein>
    <submittedName>
        <fullName evidence="2">Uncharacterized protein</fullName>
    </submittedName>
</protein>
<sequence>MKKIILLSIVALLASCSLDDVLAPAEGVKVAVMESALDTVRIAVGDTLRFKFVATTNYGSLKRVEVIDKTHDFGAVYDKAEFALVDMEDTLRLDDEGYFSRPVTTVMVLFPMAVPKDPDLSGSLVGMTFRVTNTEGDAGTVSSFFKLTNMKVEKSVQYIYSGFGYSSERHQAINKNNLWKNKKVLEFIGWLDPVTNKYYLLNPASQKAKEVVESMGVYPPVTWYVDSVKNTRFIKLDKKYDDLIEADMLAMDFSEGVDMIEVKTNEVIGYETEYGRRCMITMNVTYSWYPQLTGSKHTYLVKGEMERDEAEKKKAEEKKKK</sequence>
<evidence type="ECO:0000313" key="3">
    <source>
        <dbReference type="Proteomes" id="UP000742098"/>
    </source>
</evidence>